<dbReference type="InterPro" id="IPR025953">
    <property type="entry name" value="YlbD_coat"/>
</dbReference>
<sequence length="118" mass="14162">MKNHSLHPKVREFKEFMEGRPDLKQKVQDRQETLQQLFEEWYFLEEEAWTEEDEKSKGPQQEGNTEAWFSKLLETVASLDGKKWSNIIFEVQGMLEIVQIYIEDLVRQRAEKEKTKAK</sequence>
<organism evidence="1 2">
    <name type="scientific">Bacillus lumedeiriae</name>
    <dbReference type="NCBI Taxonomy" id="3058829"/>
    <lineage>
        <taxon>Bacteria</taxon>
        <taxon>Bacillati</taxon>
        <taxon>Bacillota</taxon>
        <taxon>Bacilli</taxon>
        <taxon>Bacillales</taxon>
        <taxon>Bacillaceae</taxon>
        <taxon>Bacillus</taxon>
    </lineage>
</organism>
<evidence type="ECO:0000313" key="2">
    <source>
        <dbReference type="Proteomes" id="UP001619911"/>
    </source>
</evidence>
<accession>A0ABW8I6Q3</accession>
<keyword evidence="1" id="KW-0946">Virion</keyword>
<protein>
    <submittedName>
        <fullName evidence="1">Spore coat protein YlbD</fullName>
    </submittedName>
</protein>
<gene>
    <name evidence="1" type="primary">ylbD</name>
    <name evidence="1" type="ORF">QYG89_04205</name>
</gene>
<evidence type="ECO:0000313" key="1">
    <source>
        <dbReference type="EMBL" id="MFK2824885.1"/>
    </source>
</evidence>
<name>A0ABW8I6Q3_9BACI</name>
<reference evidence="1 2" key="1">
    <citation type="submission" date="2023-07" db="EMBL/GenBank/DDBJ databases">
        <title>Bacillus lucianemedeirus sp. nov, a new species isolated from an immunobiological production facility.</title>
        <authorList>
            <person name="Costa L.V."/>
            <person name="Miranda R.V.S.L."/>
            <person name="Brandao M.L.L."/>
            <person name="Reis C.M.F."/>
            <person name="Frazao A.M."/>
            <person name="Cruz F.V."/>
            <person name="Baio P.V.P."/>
            <person name="Veras J.F.C."/>
            <person name="Ramos J.N."/>
            <person name="Vieira V."/>
        </authorList>
    </citation>
    <scope>NUCLEOTIDE SEQUENCE [LARGE SCALE GENOMIC DNA]</scope>
    <source>
        <strain evidence="1 2">B190/17</strain>
    </source>
</reference>
<comment type="caution">
    <text evidence="1">The sequence shown here is derived from an EMBL/GenBank/DDBJ whole genome shotgun (WGS) entry which is preliminary data.</text>
</comment>
<keyword evidence="2" id="KW-1185">Reference proteome</keyword>
<dbReference type="EMBL" id="JAUIYO010000002">
    <property type="protein sequence ID" value="MFK2824885.1"/>
    <property type="molecule type" value="Genomic_DNA"/>
</dbReference>
<dbReference type="Pfam" id="PF14071">
    <property type="entry name" value="YlbD_coat"/>
    <property type="match status" value="1"/>
</dbReference>
<keyword evidence="1" id="KW-0167">Capsid protein</keyword>
<dbReference type="RefSeq" id="WP_404314902.1">
    <property type="nucleotide sequence ID" value="NZ_JAUIYO010000002.1"/>
</dbReference>
<proteinExistence type="predicted"/>
<dbReference type="Proteomes" id="UP001619911">
    <property type="component" value="Unassembled WGS sequence"/>
</dbReference>